<dbReference type="PANTHER" id="PTHR38831">
    <property type="entry name" value="TYPE II SECRETION SYSTEM PROTEIN K"/>
    <property type="match status" value="1"/>
</dbReference>
<organism evidence="13 14">
    <name type="scientific">Nannocystis exedens</name>
    <dbReference type="NCBI Taxonomy" id="54"/>
    <lineage>
        <taxon>Bacteria</taxon>
        <taxon>Pseudomonadati</taxon>
        <taxon>Myxococcota</taxon>
        <taxon>Polyangia</taxon>
        <taxon>Nannocystales</taxon>
        <taxon>Nannocystaceae</taxon>
        <taxon>Nannocystis</taxon>
    </lineage>
</organism>
<keyword evidence="5" id="KW-0997">Cell inner membrane</keyword>
<evidence type="ECO:0000256" key="1">
    <source>
        <dbReference type="ARBA" id="ARBA00004533"/>
    </source>
</evidence>
<gene>
    <name evidence="13" type="ORF">SAMN02745121_08656</name>
</gene>
<evidence type="ECO:0000256" key="11">
    <source>
        <dbReference type="SAM" id="Phobius"/>
    </source>
</evidence>
<dbReference type="SUPFAM" id="SSF158544">
    <property type="entry name" value="GspK insert domain-like"/>
    <property type="match status" value="1"/>
</dbReference>
<dbReference type="Pfam" id="PF21687">
    <property type="entry name" value="T2SSK_1st"/>
    <property type="match status" value="1"/>
</dbReference>
<evidence type="ECO:0000256" key="3">
    <source>
        <dbReference type="ARBA" id="ARBA00022448"/>
    </source>
</evidence>
<dbReference type="EMBL" id="FOMX01000064">
    <property type="protein sequence ID" value="SFF40644.1"/>
    <property type="molecule type" value="Genomic_DNA"/>
</dbReference>
<evidence type="ECO:0000256" key="6">
    <source>
        <dbReference type="ARBA" id="ARBA00022692"/>
    </source>
</evidence>
<name>A0A1I2IEJ7_9BACT</name>
<feature type="region of interest" description="Disordered" evidence="10">
    <location>
        <begin position="1"/>
        <end position="25"/>
    </location>
</feature>
<keyword evidence="3" id="KW-0813">Transport</keyword>
<evidence type="ECO:0000256" key="4">
    <source>
        <dbReference type="ARBA" id="ARBA00022475"/>
    </source>
</evidence>
<dbReference type="Proteomes" id="UP000199400">
    <property type="component" value="Unassembled WGS sequence"/>
</dbReference>
<dbReference type="GO" id="GO:0009306">
    <property type="term" value="P:protein secretion"/>
    <property type="evidence" value="ECO:0007669"/>
    <property type="project" value="InterPro"/>
</dbReference>
<evidence type="ECO:0000256" key="2">
    <source>
        <dbReference type="ARBA" id="ARBA00007246"/>
    </source>
</evidence>
<keyword evidence="7" id="KW-0653">Protein transport</keyword>
<comment type="subcellular location">
    <subcellularLocation>
        <location evidence="1">Cell inner membrane</location>
    </subcellularLocation>
</comment>
<evidence type="ECO:0000313" key="13">
    <source>
        <dbReference type="EMBL" id="SFF40644.1"/>
    </source>
</evidence>
<protein>
    <submittedName>
        <fullName evidence="13">Type II secretory pathway, component PulK</fullName>
    </submittedName>
</protein>
<evidence type="ECO:0000256" key="7">
    <source>
        <dbReference type="ARBA" id="ARBA00022927"/>
    </source>
</evidence>
<evidence type="ECO:0000313" key="14">
    <source>
        <dbReference type="Proteomes" id="UP000199400"/>
    </source>
</evidence>
<sequence length="456" mass="50575">MTADADTAKPERHVRTARSGAARRRAGGKEHGIALLMVLACISVLLPFTAAFSYTTRVDWQAAINLRDEISARNLTRGGMRLSLLLFELQRMVFNQKQFRQMLGTWDITQVAPYLMSAFGSKDGHEAISGLVGLDNSTFKELAIDHGGFEIRVEAESGKLNVNCLASAGQGKDNSQARTVETLEAMLMPTLYDPLFDEEKSDGQRYTRADVIKAIVDYIDEDNKAWDMVKLASSSTQERYRYTEIFDPYQPRNARLDSVEELHLVQGVDDDLMTAIAADLTVYGGCKVNLNFASADQIALVLRHSVTAEDKWKTEGENFLLKTLPLARYVVDTRTMSLFSDMKAFKEFVEKPDKFMNPLAALGGGGSAAQALNRANLPRIPEGMTIRENSEEDKSSGEQLGGLSDIATIAPERVYRIEIIAEVGAVKKRLTAVYDMQFVRSEGAKGTGAWLYLRED</sequence>
<dbReference type="Gene3D" id="1.10.40.60">
    <property type="entry name" value="EpsJ-like"/>
    <property type="match status" value="2"/>
</dbReference>
<evidence type="ECO:0000256" key="8">
    <source>
        <dbReference type="ARBA" id="ARBA00022989"/>
    </source>
</evidence>
<proteinExistence type="inferred from homology"/>
<dbReference type="InterPro" id="IPR038072">
    <property type="entry name" value="GspK_central_sf"/>
</dbReference>
<dbReference type="GO" id="GO:0005886">
    <property type="term" value="C:plasma membrane"/>
    <property type="evidence" value="ECO:0007669"/>
    <property type="project" value="UniProtKB-SubCell"/>
</dbReference>
<accession>A0A1I2IEJ7</accession>
<dbReference type="PANTHER" id="PTHR38831:SF2">
    <property type="entry name" value="TYPE II SECRETION SYSTEM PROTEIN K"/>
    <property type="match status" value="1"/>
</dbReference>
<keyword evidence="4" id="KW-1003">Cell membrane</keyword>
<dbReference type="STRING" id="54.SAMN02745121_08656"/>
<dbReference type="InterPro" id="IPR049031">
    <property type="entry name" value="T2SSK_SAM-like_1st"/>
</dbReference>
<keyword evidence="6 11" id="KW-0812">Transmembrane</keyword>
<dbReference type="RefSeq" id="WP_096325490.1">
    <property type="nucleotide sequence ID" value="NZ_FOMX01000064.1"/>
</dbReference>
<dbReference type="AlphaFoldDB" id="A0A1I2IEJ7"/>
<keyword evidence="9 11" id="KW-0472">Membrane</keyword>
<feature type="transmembrane region" description="Helical" evidence="11">
    <location>
        <begin position="33"/>
        <end position="54"/>
    </location>
</feature>
<evidence type="ECO:0000256" key="9">
    <source>
        <dbReference type="ARBA" id="ARBA00023136"/>
    </source>
</evidence>
<evidence type="ECO:0000256" key="5">
    <source>
        <dbReference type="ARBA" id="ARBA00022519"/>
    </source>
</evidence>
<keyword evidence="8 11" id="KW-1133">Transmembrane helix</keyword>
<reference evidence="14" key="1">
    <citation type="submission" date="2016-10" db="EMBL/GenBank/DDBJ databases">
        <authorList>
            <person name="Varghese N."/>
            <person name="Submissions S."/>
        </authorList>
    </citation>
    <scope>NUCLEOTIDE SEQUENCE [LARGE SCALE GENOMIC DNA]</scope>
    <source>
        <strain evidence="14">ATCC 25963</strain>
    </source>
</reference>
<dbReference type="Gene3D" id="3.30.1300.30">
    <property type="entry name" value="GSPII I/J protein-like"/>
    <property type="match status" value="1"/>
</dbReference>
<keyword evidence="14" id="KW-1185">Reference proteome</keyword>
<evidence type="ECO:0000256" key="10">
    <source>
        <dbReference type="SAM" id="MobiDB-lite"/>
    </source>
</evidence>
<feature type="compositionally biased region" description="Basic and acidic residues" evidence="10">
    <location>
        <begin position="1"/>
        <end position="14"/>
    </location>
</feature>
<evidence type="ECO:0000259" key="12">
    <source>
        <dbReference type="Pfam" id="PF21687"/>
    </source>
</evidence>
<dbReference type="OrthoDB" id="5485235at2"/>
<comment type="similarity">
    <text evidence="2">Belongs to the GSP K family.</text>
</comment>
<feature type="domain" description="T2SS protein K first SAM-like" evidence="12">
    <location>
        <begin position="158"/>
        <end position="283"/>
    </location>
</feature>
<dbReference type="InterPro" id="IPR005628">
    <property type="entry name" value="GspK"/>
</dbReference>